<dbReference type="InterPro" id="IPR000835">
    <property type="entry name" value="HTH_MarR-typ"/>
</dbReference>
<comment type="caution">
    <text evidence="3">The sequence shown here is derived from an EMBL/GenBank/DDBJ whole genome shotgun (WGS) entry which is preliminary data.</text>
</comment>
<evidence type="ECO:0000313" key="4">
    <source>
        <dbReference type="Proteomes" id="UP000292881"/>
    </source>
</evidence>
<dbReference type="PANTHER" id="PTHR33164">
    <property type="entry name" value="TRANSCRIPTIONAL REGULATOR, MARR FAMILY"/>
    <property type="match status" value="1"/>
</dbReference>
<dbReference type="InterPro" id="IPR039422">
    <property type="entry name" value="MarR/SlyA-like"/>
</dbReference>
<dbReference type="PANTHER" id="PTHR33164:SF104">
    <property type="entry name" value="TRANSCRIPTIONAL REGULATORY PROTEIN"/>
    <property type="match status" value="1"/>
</dbReference>
<dbReference type="GO" id="GO:0006950">
    <property type="term" value="P:response to stress"/>
    <property type="evidence" value="ECO:0007669"/>
    <property type="project" value="TreeGrafter"/>
</dbReference>
<dbReference type="InterPro" id="IPR036390">
    <property type="entry name" value="WH_DNA-bd_sf"/>
</dbReference>
<feature type="domain" description="HTH marR-type" evidence="2">
    <location>
        <begin position="121"/>
        <end position="256"/>
    </location>
</feature>
<dbReference type="SUPFAM" id="SSF46785">
    <property type="entry name" value="Winged helix' DNA-binding domain"/>
    <property type="match status" value="1"/>
</dbReference>
<name>A0A4Q2JE73_9MICO</name>
<dbReference type="AlphaFoldDB" id="A0A4Q2JE73"/>
<dbReference type="InterPro" id="IPR036388">
    <property type="entry name" value="WH-like_DNA-bd_sf"/>
</dbReference>
<dbReference type="PRINTS" id="PR00598">
    <property type="entry name" value="HTHMARR"/>
</dbReference>
<proteinExistence type="predicted"/>
<dbReference type="SMART" id="SM00347">
    <property type="entry name" value="HTH_MARR"/>
    <property type="match status" value="1"/>
</dbReference>
<dbReference type="EMBL" id="SDPL01000308">
    <property type="protein sequence ID" value="RXZ45822.1"/>
    <property type="molecule type" value="Genomic_DNA"/>
</dbReference>
<dbReference type="GO" id="GO:0003700">
    <property type="term" value="F:DNA-binding transcription factor activity"/>
    <property type="evidence" value="ECO:0007669"/>
    <property type="project" value="InterPro"/>
</dbReference>
<accession>A0A4Q2JE73</accession>
<keyword evidence="4" id="KW-1185">Reference proteome</keyword>
<dbReference type="PROSITE" id="PS50995">
    <property type="entry name" value="HTH_MARR_2"/>
    <property type="match status" value="1"/>
</dbReference>
<evidence type="ECO:0000256" key="1">
    <source>
        <dbReference type="SAM" id="MobiDB-lite"/>
    </source>
</evidence>
<dbReference type="Gene3D" id="1.10.10.10">
    <property type="entry name" value="Winged helix-like DNA-binding domain superfamily/Winged helix DNA-binding domain"/>
    <property type="match status" value="1"/>
</dbReference>
<protein>
    <submittedName>
        <fullName evidence="3">MarR family transcriptional regulator</fullName>
    </submittedName>
</protein>
<feature type="region of interest" description="Disordered" evidence="1">
    <location>
        <begin position="1"/>
        <end position="53"/>
    </location>
</feature>
<reference evidence="3 4" key="1">
    <citation type="submission" date="2019-01" db="EMBL/GenBank/DDBJ databases">
        <authorList>
            <person name="Li J."/>
        </authorList>
    </citation>
    <scope>NUCLEOTIDE SEQUENCE [LARGE SCALE GENOMIC DNA]</scope>
    <source>
        <strain evidence="3 4">CGMCC 4.7180</strain>
    </source>
</reference>
<dbReference type="OrthoDB" id="3237509at2"/>
<evidence type="ECO:0000313" key="3">
    <source>
        <dbReference type="EMBL" id="RXZ45822.1"/>
    </source>
</evidence>
<feature type="compositionally biased region" description="Polar residues" evidence="1">
    <location>
        <begin position="28"/>
        <end position="44"/>
    </location>
</feature>
<sequence length="264" mass="28520">MSAKNTPTLRVPRTAARHHHAPLGSLGLTASSSRPAGSARNTAPHSGASGGRNSRVTQYVLPHAIGAIAVTSTQRQVVSMEDSIASVEDTLARMTTDATDDRVARIMREWRRERPDLDVSPQGVIGRLHRLANALTDELVAVYDRFELSEGEFDVLATLRRAGDPFERTPGDLAASTMVTSGAVTKRVDRLVARGLATRRASDVDGRGRVIALTPAGRELIDEVMTAHMANEHRLLAAIDADEQAVLERVLTRWLSTFESSADG</sequence>
<evidence type="ECO:0000259" key="2">
    <source>
        <dbReference type="PROSITE" id="PS50995"/>
    </source>
</evidence>
<dbReference type="Pfam" id="PF12802">
    <property type="entry name" value="MarR_2"/>
    <property type="match status" value="1"/>
</dbReference>
<dbReference type="Proteomes" id="UP000292881">
    <property type="component" value="Unassembled WGS sequence"/>
</dbReference>
<organism evidence="3 4">
    <name type="scientific">Agromyces binzhouensis</name>
    <dbReference type="NCBI Taxonomy" id="1817495"/>
    <lineage>
        <taxon>Bacteria</taxon>
        <taxon>Bacillati</taxon>
        <taxon>Actinomycetota</taxon>
        <taxon>Actinomycetes</taxon>
        <taxon>Micrococcales</taxon>
        <taxon>Microbacteriaceae</taxon>
        <taxon>Agromyces</taxon>
    </lineage>
</organism>
<gene>
    <name evidence="3" type="ORF">ESO86_13120</name>
</gene>